<accession>A0AAV5UG01</accession>
<evidence type="ECO:0000313" key="3">
    <source>
        <dbReference type="Proteomes" id="UP001432027"/>
    </source>
</evidence>
<reference evidence="2" key="1">
    <citation type="submission" date="2023-10" db="EMBL/GenBank/DDBJ databases">
        <title>Genome assembly of Pristionchus species.</title>
        <authorList>
            <person name="Yoshida K."/>
            <person name="Sommer R.J."/>
        </authorList>
    </citation>
    <scope>NUCLEOTIDE SEQUENCE</scope>
    <source>
        <strain evidence="2">RS0144</strain>
    </source>
</reference>
<dbReference type="Proteomes" id="UP001432027">
    <property type="component" value="Unassembled WGS sequence"/>
</dbReference>
<evidence type="ECO:0008006" key="4">
    <source>
        <dbReference type="Google" id="ProtNLM"/>
    </source>
</evidence>
<evidence type="ECO:0000256" key="1">
    <source>
        <dbReference type="SAM" id="SignalP"/>
    </source>
</evidence>
<proteinExistence type="predicted"/>
<comment type="caution">
    <text evidence="2">The sequence shown here is derived from an EMBL/GenBank/DDBJ whole genome shotgun (WGS) entry which is preliminary data.</text>
</comment>
<protein>
    <recommendedName>
        <fullName evidence="4">SXP/RAL-2 family protein Ani s 5-like cation-binding domain-containing protein</fullName>
    </recommendedName>
</protein>
<keyword evidence="1" id="KW-0732">Signal</keyword>
<dbReference type="EMBL" id="BTSX01000006">
    <property type="protein sequence ID" value="GMT05951.1"/>
    <property type="molecule type" value="Genomic_DNA"/>
</dbReference>
<feature type="chain" id="PRO_5043630128" description="SXP/RAL-2 family protein Ani s 5-like cation-binding domain-containing protein" evidence="1">
    <location>
        <begin position="20"/>
        <end position="113"/>
    </location>
</feature>
<feature type="signal peptide" evidence="1">
    <location>
        <begin position="1"/>
        <end position="19"/>
    </location>
</feature>
<organism evidence="2 3">
    <name type="scientific">Pristionchus entomophagus</name>
    <dbReference type="NCBI Taxonomy" id="358040"/>
    <lineage>
        <taxon>Eukaryota</taxon>
        <taxon>Metazoa</taxon>
        <taxon>Ecdysozoa</taxon>
        <taxon>Nematoda</taxon>
        <taxon>Chromadorea</taxon>
        <taxon>Rhabditida</taxon>
        <taxon>Rhabditina</taxon>
        <taxon>Diplogasteromorpha</taxon>
        <taxon>Diplogasteroidea</taxon>
        <taxon>Neodiplogasteridae</taxon>
        <taxon>Pristionchus</taxon>
    </lineage>
</organism>
<dbReference type="AlphaFoldDB" id="A0AAV5UG01"/>
<gene>
    <name evidence="2" type="ORF">PENTCL1PPCAC_28125</name>
</gene>
<sequence>SAMQKSLFVLLAVAMCAFAHFGGQGASPAPLEQKAEMKAKIQSKLATLSTDAQTAGNQILAVVEANEGNMEATKTAVDHILSTVSDSVKAELKSILPGGGHFGGHHKQTTPSA</sequence>
<evidence type="ECO:0000313" key="2">
    <source>
        <dbReference type="EMBL" id="GMT05951.1"/>
    </source>
</evidence>
<keyword evidence="3" id="KW-1185">Reference proteome</keyword>
<feature type="non-terminal residue" evidence="2">
    <location>
        <position position="1"/>
    </location>
</feature>
<name>A0AAV5UG01_9BILA</name>